<accession>A0A178MEB3</accession>
<name>A0A178MEB3_9CHLR</name>
<evidence type="ECO:0000256" key="1">
    <source>
        <dbReference type="SAM" id="Phobius"/>
    </source>
</evidence>
<dbReference type="Gene3D" id="3.40.50.410">
    <property type="entry name" value="von Willebrand factor, type A domain"/>
    <property type="match status" value="1"/>
</dbReference>
<dbReference type="SMART" id="SM00327">
    <property type="entry name" value="VWA"/>
    <property type="match status" value="1"/>
</dbReference>
<keyword evidence="4" id="KW-1185">Reference proteome</keyword>
<dbReference type="EMBL" id="LWQS01000047">
    <property type="protein sequence ID" value="OAN46194.1"/>
    <property type="molecule type" value="Genomic_DNA"/>
</dbReference>
<evidence type="ECO:0000313" key="4">
    <source>
        <dbReference type="Proteomes" id="UP000078287"/>
    </source>
</evidence>
<evidence type="ECO:0000259" key="2">
    <source>
        <dbReference type="SMART" id="SM00327"/>
    </source>
</evidence>
<dbReference type="Pfam" id="PF13400">
    <property type="entry name" value="Tad"/>
    <property type="match status" value="1"/>
</dbReference>
<dbReference type="SUPFAM" id="SSF53300">
    <property type="entry name" value="vWA-like"/>
    <property type="match status" value="1"/>
</dbReference>
<organism evidence="3 4">
    <name type="scientific">Chloroflexus islandicus</name>
    <dbReference type="NCBI Taxonomy" id="1707952"/>
    <lineage>
        <taxon>Bacteria</taxon>
        <taxon>Bacillati</taxon>
        <taxon>Chloroflexota</taxon>
        <taxon>Chloroflexia</taxon>
        <taxon>Chloroflexales</taxon>
        <taxon>Chloroflexineae</taxon>
        <taxon>Chloroflexaceae</taxon>
        <taxon>Chloroflexus</taxon>
    </lineage>
</organism>
<dbReference type="AlphaFoldDB" id="A0A178MEB3"/>
<dbReference type="InterPro" id="IPR028087">
    <property type="entry name" value="Tad_N"/>
</dbReference>
<protein>
    <submittedName>
        <fullName evidence="3">VWA domain-containing protein</fullName>
    </submittedName>
</protein>
<dbReference type="OrthoDB" id="134781at2"/>
<proteinExistence type="predicted"/>
<dbReference type="RefSeq" id="WP_066786188.1">
    <property type="nucleotide sequence ID" value="NZ_LWQS01000047.1"/>
</dbReference>
<reference evidence="3 4" key="1">
    <citation type="submission" date="2016-04" db="EMBL/GenBank/DDBJ databases">
        <title>Chloroflexus islandicus sp. nov., a thermophilic filamentous anoxygenic phototrophic bacterium from geyser Strokkur (Iceland).</title>
        <authorList>
            <person name="Gaisin V.A."/>
            <person name="Kalashnikov A.M."/>
            <person name="Sukhacheva M.V."/>
            <person name="Grouzdev D.S."/>
            <person name="Ivanov T.M."/>
            <person name="Kuznetsov B."/>
            <person name="Gorlenko V.M."/>
        </authorList>
    </citation>
    <scope>NUCLEOTIDE SEQUENCE [LARGE SCALE GENOMIC DNA]</scope>
    <source>
        <strain evidence="4">isl-2</strain>
    </source>
</reference>
<keyword evidence="1" id="KW-0472">Membrane</keyword>
<comment type="caution">
    <text evidence="3">The sequence shown here is derived from an EMBL/GenBank/DDBJ whole genome shotgun (WGS) entry which is preliminary data.</text>
</comment>
<keyword evidence="1" id="KW-0812">Transmembrane</keyword>
<sequence>MATKRTKVQHQLRRARGQSIPLLALMIVVLVGMVALSVDVGRTFSEERRAVAAANAASLSAMNTYVRRPAGTTNTVIYDSIVNSLRSNGIDIENNPNIRMEAYYLNARGEPIEGGALITRNGTVAPDNVAYIQVNLEGDVDTFFARVVNQNQLPIAATAYAGTCPPTDGVYPIGVSNEYLSGNEFRSRDSNGDGVPDNNWTRLTSGTYRGFTKMRLYPTDGNQPGQFGWLRWLDGRGASGANANSNQELALALTGTGTLSRGFMEVTPWPATNLPRPENYPERPGELNVGDWVYGSSGYNNSNELRNALDAHVANGTRMVLPIYDVAVGQGSNAAFRVVRFGLFVLAEYGQERGKPYFDFIFLGDPNRQGTACSATPPPPEDANIVRLTGSVELWPEYQIINTFRRPVQYVVVLDVSGSMNLNFYGQGYLNGRPAQCASGPAGSPPPNPNCNGSPTYAWQPQSERIIYVAKEAIRLLIEQTNMPGNPNYNPNQPIDQMALVWFNADIPTTNQFPFSSNPAALKQAVLDAGKTNNSPYLTQGGTNGAGAIYRAGQLLQNAPTTTNQLGREWVYRRAIIFVTDGVSNIFFDTTKSTLNGGQSNSNTYPQGHFCRSLGSKVTDNAECQTTEVGGTYRTGNRTFDRPITQMVQNANAIKSNQSIQTDIYVLALTAIPPTGLRDGVATTPRHFYIADTLERGADGLNNVDRIMLAINAELERSPCMSGSDGEWRGTIPGNHFQSVGGLRYPNVGEVILQDITTNSVYRTPIVAGTDGRVRYTFEEIPRGTYRMQAYLFYRHPLDPPTAQPRMYSQIFTGGSSQSDMVVVLDPSSQAGFISTVEQNLRLRLDGNVCAVSN</sequence>
<evidence type="ECO:0000313" key="3">
    <source>
        <dbReference type="EMBL" id="OAN46194.1"/>
    </source>
</evidence>
<dbReference type="InterPro" id="IPR002035">
    <property type="entry name" value="VWF_A"/>
</dbReference>
<dbReference type="STRING" id="1707952.A6A03_13090"/>
<keyword evidence="1" id="KW-1133">Transmembrane helix</keyword>
<gene>
    <name evidence="3" type="ORF">A6A03_13090</name>
</gene>
<dbReference type="Proteomes" id="UP000078287">
    <property type="component" value="Unassembled WGS sequence"/>
</dbReference>
<feature type="transmembrane region" description="Helical" evidence="1">
    <location>
        <begin position="20"/>
        <end position="38"/>
    </location>
</feature>
<dbReference type="CDD" id="cd00198">
    <property type="entry name" value="vWFA"/>
    <property type="match status" value="1"/>
</dbReference>
<dbReference type="InterPro" id="IPR036465">
    <property type="entry name" value="vWFA_dom_sf"/>
</dbReference>
<feature type="domain" description="VWFA" evidence="2">
    <location>
        <begin position="407"/>
        <end position="708"/>
    </location>
</feature>